<name>A0ACB7TQ31_HYAAI</name>
<dbReference type="EMBL" id="CM023481">
    <property type="protein sequence ID" value="KAH6948273.1"/>
    <property type="molecule type" value="Genomic_DNA"/>
</dbReference>
<dbReference type="Proteomes" id="UP000821845">
    <property type="component" value="Chromosome 1"/>
</dbReference>
<evidence type="ECO:0000313" key="1">
    <source>
        <dbReference type="EMBL" id="KAH6948273.1"/>
    </source>
</evidence>
<reference evidence="1" key="1">
    <citation type="submission" date="2020-05" db="EMBL/GenBank/DDBJ databases">
        <title>Large-scale comparative analyses of tick genomes elucidate their genetic diversity and vector capacities.</title>
        <authorList>
            <person name="Jia N."/>
            <person name="Wang J."/>
            <person name="Shi W."/>
            <person name="Du L."/>
            <person name="Sun Y."/>
            <person name="Zhan W."/>
            <person name="Jiang J."/>
            <person name="Wang Q."/>
            <person name="Zhang B."/>
            <person name="Ji P."/>
            <person name="Sakyi L.B."/>
            <person name="Cui X."/>
            <person name="Yuan T."/>
            <person name="Jiang B."/>
            <person name="Yang W."/>
            <person name="Lam T.T.-Y."/>
            <person name="Chang Q."/>
            <person name="Ding S."/>
            <person name="Wang X."/>
            <person name="Zhu J."/>
            <person name="Ruan X."/>
            <person name="Zhao L."/>
            <person name="Wei J."/>
            <person name="Que T."/>
            <person name="Du C."/>
            <person name="Cheng J."/>
            <person name="Dai P."/>
            <person name="Han X."/>
            <person name="Huang E."/>
            <person name="Gao Y."/>
            <person name="Liu J."/>
            <person name="Shao H."/>
            <person name="Ye R."/>
            <person name="Li L."/>
            <person name="Wei W."/>
            <person name="Wang X."/>
            <person name="Wang C."/>
            <person name="Yang T."/>
            <person name="Huo Q."/>
            <person name="Li W."/>
            <person name="Guo W."/>
            <person name="Chen H."/>
            <person name="Zhou L."/>
            <person name="Ni X."/>
            <person name="Tian J."/>
            <person name="Zhou Y."/>
            <person name="Sheng Y."/>
            <person name="Liu T."/>
            <person name="Pan Y."/>
            <person name="Xia L."/>
            <person name="Li J."/>
            <person name="Zhao F."/>
            <person name="Cao W."/>
        </authorList>
    </citation>
    <scope>NUCLEOTIDE SEQUENCE</scope>
    <source>
        <strain evidence="1">Hyas-2018</strain>
    </source>
</reference>
<keyword evidence="2" id="KW-1185">Reference proteome</keyword>
<protein>
    <submittedName>
        <fullName evidence="1">Uncharacterized protein</fullName>
    </submittedName>
</protein>
<organism evidence="1 2">
    <name type="scientific">Hyalomma asiaticum</name>
    <name type="common">Tick</name>
    <dbReference type="NCBI Taxonomy" id="266040"/>
    <lineage>
        <taxon>Eukaryota</taxon>
        <taxon>Metazoa</taxon>
        <taxon>Ecdysozoa</taxon>
        <taxon>Arthropoda</taxon>
        <taxon>Chelicerata</taxon>
        <taxon>Arachnida</taxon>
        <taxon>Acari</taxon>
        <taxon>Parasitiformes</taxon>
        <taxon>Ixodida</taxon>
        <taxon>Ixodoidea</taxon>
        <taxon>Ixodidae</taxon>
        <taxon>Hyalomminae</taxon>
        <taxon>Hyalomma</taxon>
    </lineage>
</organism>
<accession>A0ACB7TQ31</accession>
<sequence>MLQAIRDNPERGQIGQRSAAPQGARTLHGGRSCKVMSAPTSPAGGCVNSCSDFRGASLDCQHLLRFP</sequence>
<evidence type="ECO:0000313" key="2">
    <source>
        <dbReference type="Proteomes" id="UP000821845"/>
    </source>
</evidence>
<comment type="caution">
    <text evidence="1">The sequence shown here is derived from an EMBL/GenBank/DDBJ whole genome shotgun (WGS) entry which is preliminary data.</text>
</comment>
<proteinExistence type="predicted"/>
<gene>
    <name evidence="1" type="ORF">HPB50_023327</name>
</gene>